<evidence type="ECO:0000259" key="7">
    <source>
        <dbReference type="SMART" id="SM00861"/>
    </source>
</evidence>
<keyword evidence="9" id="KW-1185">Reference proteome</keyword>
<dbReference type="Gene3D" id="3.40.50.970">
    <property type="match status" value="1"/>
</dbReference>
<dbReference type="SUPFAM" id="SSF52518">
    <property type="entry name" value="Thiamin diphosphate-binding fold (THDP-binding)"/>
    <property type="match status" value="2"/>
</dbReference>
<dbReference type="InterPro" id="IPR011603">
    <property type="entry name" value="2oxoglutarate_DH_E1"/>
</dbReference>
<dbReference type="InterPro" id="IPR029061">
    <property type="entry name" value="THDP-binding"/>
</dbReference>
<dbReference type="Pfam" id="PF16870">
    <property type="entry name" value="OxoGdeHyase_C"/>
    <property type="match status" value="1"/>
</dbReference>
<dbReference type="Pfam" id="PF02779">
    <property type="entry name" value="Transket_pyr"/>
    <property type="match status" value="1"/>
</dbReference>
<dbReference type="Gene3D" id="1.10.287.1150">
    <property type="entry name" value="TPP helical domain"/>
    <property type="match status" value="1"/>
</dbReference>
<dbReference type="PANTHER" id="PTHR23152:SF4">
    <property type="entry name" value="2-OXOADIPATE DEHYDROGENASE COMPLEX COMPONENT E1"/>
    <property type="match status" value="1"/>
</dbReference>
<evidence type="ECO:0000256" key="5">
    <source>
        <dbReference type="ARBA" id="ARBA00023002"/>
    </source>
</evidence>
<keyword evidence="5 8" id="KW-0560">Oxidoreductase</keyword>
<dbReference type="PIRSF" id="PIRSF000157">
    <property type="entry name" value="Oxoglu_dh_E1"/>
    <property type="match status" value="1"/>
</dbReference>
<evidence type="ECO:0000256" key="2">
    <source>
        <dbReference type="ARBA" id="ARBA00003906"/>
    </source>
</evidence>
<evidence type="ECO:0000256" key="6">
    <source>
        <dbReference type="ARBA" id="ARBA00023052"/>
    </source>
</evidence>
<dbReference type="Pfam" id="PF00676">
    <property type="entry name" value="E1_dh"/>
    <property type="match status" value="1"/>
</dbReference>
<dbReference type="SMART" id="SM00861">
    <property type="entry name" value="Transket_pyr"/>
    <property type="match status" value="1"/>
</dbReference>
<dbReference type="Gene3D" id="3.40.50.11610">
    <property type="entry name" value="Multifunctional 2-oxoglutarate metabolism enzyme, C-terminal domain"/>
    <property type="match status" value="1"/>
</dbReference>
<evidence type="ECO:0000256" key="1">
    <source>
        <dbReference type="ARBA" id="ARBA00001964"/>
    </source>
</evidence>
<sequence length="896" mass="99914">MGILENLTPQWIESQYELWKEDPQQLSEEWRAFFTGFELAEARPAGAAVAAEGDEALKQSGVQSLIYRYRDIGHLLACTDPLSPCKIEHPLLSLSAFGLEPADFDKTFVTRRFMRRSATLKEILQVMRSTYCGSVGVEFMYLQDPDERQWLIDRMEPGGNRGFFTPDQRLLLLKKLKEAALFERELHKRFPGQTRFSLEGGDILIPMLDAAVTKAASLGVTDVVFGMPHRGRLNVLCNIFGMPYENMFAEFADNAEYGVVGEGDVKYHKGFSVDLPVEGGGTVHLTLTSNPSHLEAIDPVVQGKCRARQDRIGEEGEGRVLPLLIHGDAAFSGQGVVAETLNLSQLAGYRTGGTLHIVLNNQIGFTTSAADARSSHYATDVAKMVQAPVFHVYGDDAEAVVHVTELAVAYRDRYRKDVVVEVICYRRHGHNEGDEPYFTQPLMYQQIKLRPQLHSLYEMELLGDGFPEEELKAIENEVVQRLTQAGERQAAPVESAFLARWSGMKPGVAKVAVPTAVAAATLLELSEQLSRIPDDFQPHPKVAAVLQKRRDAVIKGGPLDWGNVETLAYASLLSTGVSVRLSGQDVRRGTFSHRHSTLFDQQTGEAYLPFCSVLDKGARFCAFDSMLAEFSVLGFEYGYSLEAPDALTIWEAQYGDFVNGAQVIIDQFLVSGEAKWERSSGLVLMLPHGYEGQGAEHSSARIERFLELAAAGNIQVVYPTTPAQLFHVLRRQMLQPFRKPLVLFTPKSLLRHPDCVSRLEELSAGTFREVIAEPAVGESVRQVLLCSGKIYYDLLGRIRKDQLQGHALLRIEQLYPLPVEQLRDELQRYPSGARFTWVQEEPRNMGAWRFIHESLIELLGAVPRYVGRPDAAAPASGSHRLDRVEQERIVDEALTI</sequence>
<evidence type="ECO:0000313" key="8">
    <source>
        <dbReference type="EMBL" id="MBJ6750903.1"/>
    </source>
</evidence>
<dbReference type="InterPro" id="IPR032106">
    <property type="entry name" value="2-oxogl_dehyd_N"/>
</dbReference>
<comment type="cofactor">
    <cofactor evidence="1">
        <name>thiamine diphosphate</name>
        <dbReference type="ChEBI" id="CHEBI:58937"/>
    </cofactor>
</comment>
<dbReference type="NCBIfam" id="TIGR00239">
    <property type="entry name" value="2oxo_dh_E1"/>
    <property type="match status" value="1"/>
</dbReference>
<dbReference type="InterPro" id="IPR005475">
    <property type="entry name" value="Transketolase-like_Pyr-bd"/>
</dbReference>
<dbReference type="InterPro" id="IPR031717">
    <property type="entry name" value="ODO-1/KGD_C"/>
</dbReference>
<gene>
    <name evidence="8" type="ORF">JFN91_11820</name>
</gene>
<dbReference type="GO" id="GO:0004591">
    <property type="term" value="F:oxoglutarate dehydrogenase (succinyl-transferring) activity"/>
    <property type="evidence" value="ECO:0007669"/>
    <property type="project" value="UniProtKB-EC"/>
</dbReference>
<organism evidence="8 9">
    <name type="scientific">Geomonas anaerohicana</name>
    <dbReference type="NCBI Taxonomy" id="2798583"/>
    <lineage>
        <taxon>Bacteria</taxon>
        <taxon>Pseudomonadati</taxon>
        <taxon>Thermodesulfobacteriota</taxon>
        <taxon>Desulfuromonadia</taxon>
        <taxon>Geobacterales</taxon>
        <taxon>Geobacteraceae</taxon>
        <taxon>Geomonas</taxon>
    </lineage>
</organism>
<proteinExistence type="inferred from homology"/>
<dbReference type="NCBIfam" id="NF006914">
    <property type="entry name" value="PRK09404.1"/>
    <property type="match status" value="1"/>
</dbReference>
<dbReference type="Pfam" id="PF16078">
    <property type="entry name" value="2-oxogl_dehyd_N"/>
    <property type="match status" value="1"/>
</dbReference>
<dbReference type="RefSeq" id="WP_199389391.1">
    <property type="nucleotide sequence ID" value="NZ_JAEMHL010000005.1"/>
</dbReference>
<dbReference type="Proteomes" id="UP000614714">
    <property type="component" value="Unassembled WGS sequence"/>
</dbReference>
<dbReference type="NCBIfam" id="NF008907">
    <property type="entry name" value="PRK12270.1"/>
    <property type="match status" value="1"/>
</dbReference>
<reference evidence="8 9" key="1">
    <citation type="submission" date="2020-12" db="EMBL/GenBank/DDBJ databases">
        <title>Geomonas sp. Red421, isolated from paddy soil.</title>
        <authorList>
            <person name="Xu Z."/>
            <person name="Zhang Z."/>
            <person name="Masuda Y."/>
            <person name="Itoh H."/>
            <person name="Senoo K."/>
        </authorList>
    </citation>
    <scope>NUCLEOTIDE SEQUENCE [LARGE SCALE GENOMIC DNA]</scope>
    <source>
        <strain evidence="8 9">Red421</strain>
    </source>
</reference>
<evidence type="ECO:0000256" key="3">
    <source>
        <dbReference type="ARBA" id="ARBA00006936"/>
    </source>
</evidence>
<keyword evidence="6" id="KW-0786">Thiamine pyrophosphate</keyword>
<dbReference type="PANTHER" id="PTHR23152">
    <property type="entry name" value="2-OXOGLUTARATE DEHYDROGENASE"/>
    <property type="match status" value="1"/>
</dbReference>
<dbReference type="InterPro" id="IPR042179">
    <property type="entry name" value="KGD_C_sf"/>
</dbReference>
<feature type="domain" description="Transketolase-like pyrimidine-binding" evidence="7">
    <location>
        <begin position="559"/>
        <end position="752"/>
    </location>
</feature>
<dbReference type="Gene3D" id="3.40.50.12470">
    <property type="match status" value="1"/>
</dbReference>
<dbReference type="CDD" id="cd02016">
    <property type="entry name" value="TPP_E1_OGDC_like"/>
    <property type="match status" value="1"/>
</dbReference>
<comment type="similarity">
    <text evidence="3">Belongs to the alpha-ketoglutarate dehydrogenase family.</text>
</comment>
<accession>A0ABS0YF35</accession>
<dbReference type="EMBL" id="JAEMHL010000005">
    <property type="protein sequence ID" value="MBJ6750903.1"/>
    <property type="molecule type" value="Genomic_DNA"/>
</dbReference>
<dbReference type="EC" id="1.2.4.2" evidence="4"/>
<protein>
    <recommendedName>
        <fullName evidence="4">oxoglutarate dehydrogenase (succinyl-transferring)</fullName>
        <ecNumber evidence="4">1.2.4.2</ecNumber>
    </recommendedName>
</protein>
<evidence type="ECO:0000256" key="4">
    <source>
        <dbReference type="ARBA" id="ARBA00012280"/>
    </source>
</evidence>
<dbReference type="InterPro" id="IPR001017">
    <property type="entry name" value="DH_E1"/>
</dbReference>
<comment type="caution">
    <text evidence="8">The sequence shown here is derived from an EMBL/GenBank/DDBJ whole genome shotgun (WGS) entry which is preliminary data.</text>
</comment>
<evidence type="ECO:0000313" key="9">
    <source>
        <dbReference type="Proteomes" id="UP000614714"/>
    </source>
</evidence>
<name>A0ABS0YF35_9BACT</name>
<comment type="function">
    <text evidence="2">E1 component of the 2-oxoglutarate dehydrogenase (OGDH) complex which catalyzes the decarboxylation of 2-oxoglutarate, the first step in the conversion of 2-oxoglutarate to succinyl-CoA and CO(2).</text>
</comment>